<evidence type="ECO:0000256" key="5">
    <source>
        <dbReference type="ARBA" id="ARBA00022932"/>
    </source>
</evidence>
<accession>A0AA48P939</accession>
<dbReference type="SMART" id="SM00486">
    <property type="entry name" value="POLBc"/>
    <property type="match status" value="1"/>
</dbReference>
<dbReference type="Pfam" id="PF03104">
    <property type="entry name" value="DNA_pol_B_exo1"/>
    <property type="match status" value="1"/>
</dbReference>
<dbReference type="EMBL" id="BK063092">
    <property type="protein sequence ID" value="DBA11756.1"/>
    <property type="molecule type" value="Genomic_DNA"/>
</dbReference>
<dbReference type="Pfam" id="PF00136">
    <property type="entry name" value="DNA_pol_B"/>
    <property type="match status" value="1"/>
</dbReference>
<dbReference type="InterPro" id="IPR043502">
    <property type="entry name" value="DNA/RNA_pol_sf"/>
</dbReference>
<dbReference type="EC" id="2.7.7.7" evidence="2"/>
<evidence type="ECO:0000256" key="7">
    <source>
        <dbReference type="ARBA" id="ARBA00023125"/>
    </source>
</evidence>
<dbReference type="PANTHER" id="PTHR10322">
    <property type="entry name" value="DNA POLYMERASE CATALYTIC SUBUNIT"/>
    <property type="match status" value="1"/>
</dbReference>
<feature type="domain" description="DNA-directed DNA polymerase family B exonuclease" evidence="10">
    <location>
        <begin position="403"/>
        <end position="571"/>
    </location>
</feature>
<dbReference type="Gene3D" id="3.30.420.10">
    <property type="entry name" value="Ribonuclease H-like superfamily/Ribonuclease H"/>
    <property type="match status" value="1"/>
</dbReference>
<dbReference type="GO" id="GO:0006287">
    <property type="term" value="P:base-excision repair, gap-filling"/>
    <property type="evidence" value="ECO:0007669"/>
    <property type="project" value="TreeGrafter"/>
</dbReference>
<dbReference type="InterPro" id="IPR006133">
    <property type="entry name" value="DNA-dir_DNA_pol_B_exonuc"/>
</dbReference>
<dbReference type="InterPro" id="IPR012337">
    <property type="entry name" value="RNaseH-like_sf"/>
</dbReference>
<dbReference type="GO" id="GO:0006297">
    <property type="term" value="P:nucleotide-excision repair, DNA gap filling"/>
    <property type="evidence" value="ECO:0007669"/>
    <property type="project" value="TreeGrafter"/>
</dbReference>
<dbReference type="GO" id="GO:0003887">
    <property type="term" value="F:DNA-directed DNA polymerase activity"/>
    <property type="evidence" value="ECO:0007669"/>
    <property type="project" value="UniProtKB-KW"/>
</dbReference>
<sequence>MASQRKHIETPFTYTNFYSPDRYECVPRPGQVLVDRIRKDFHLAKYVYGDRPLVGRPIVMRCEAGHFPELPKNKDVIDEDVYPRYGFEEVYVHVYGLYNTYHVKLQDDVLKDIDLMDNLRNEEMCSDFVRQDFCLGNKLLSDGFIGAKLVYKKPPTSTVLGEVPMIKLYFGPEVSTYSIKKEIATNSTMLKGEVFDALISSYTQWLISEKASAIGQMWIKSSSPLHPTTFVDDGYEYKYIDVHYKDVIFDNDNKYDLSKHDFSDLINIIRTKTTEDVDNPVTLKFIELQTKGMEDLCFGDNESLKIFKKKIIQHVMRCVQTSRKDVYKNGYGSSQLYAYALGVVKDLFPDMEYDDMVTNYVVPFRFHVMKFQYQVGTLVKDYWRNCIQKQYFTDQKRDRQDALLQKIGQRLRVCAFDIETYYKAHSDESNKMIISIHATLYNESAHNVPMENVQFVVLSKQRQGQPVDISLEEMAADVESAIGGGGNLKPGENFNLVFRDTEKEMLIEFMNTVRKWKVNVLTHYNGDSFDLPFVQKQLEEHYLFGCRPYTQPAGYRDDGQKIRRKFYNGMSFSNKPDRASITYKKEGKIAETKLRAKGVGKYVTKIAEEMYNNAYETEFATDEPLDKGEEQERFFYDEEQGFAMDERMQEMAAAHLVDSEGKKKDKEVYNHMLAAWDIQNLCMKNTGSRDVMKCVPNEPFYKDPNTPFDKKLDSVAFGFLNLRKAKCEEVEYENMAKTWESGDLYKLILYNIIDTLLVFKLDRLLKNGVKDIARARRAFKPMRELYGNKTQECTLSMMYSYLWYYGAVSHDPNVFKNEMEFWEPEFEYDNDTCFWRVPCKAGRTITGCEGVYNGYVTTLSDFVSQYSTIMDGRNICTSTIVKEKDLKPNWIEGVHYTRIRVPNSIPHVYHACNPDSEKCTYKKMDDDARKTREQRKKEYCAGCVWKHTFKPVAKDIYFVTEKVMPAIAKLLSKDLREERAMYKKLKAGCASGDPNKIVYDIAQLDAKLAGNSIYGVMLRINSEVGGAITETGRTDNESATLLLSKLSGPASMCDTDSTSSINRYWSLNPARVPDHRVSDEKLNKMYEYEPFRELFEKGPYTNPPINREGDNDKTEGALNRLCKLLFPDRWAKHDLPTIREIFTKMFDHYENIMDMLNKGDTAAWPFPSSLEIEKMMIGLNFPKKKKMYTARMVEPGSLEMTTIVRGLACKKSDTTLLKKLSQLGMMQMISEGDFKGAAEFAEVIYSTAMVFLRSKGIAEARVAEIVQDIDMGIEMMNTPGYVEHLKRDIEAEEFLERKKRSLEARNKIIAFDNAETEQKIINQYACGLQNFFKDTDCQSREKVNNISNPVTIADKKESINGKRMGYGREQSNSYVGVYRGSAVQVGSHISTAIDTLLVKPVKNELDEEIMDYHQMCCRGLTERSLGTKLRREQKTKERREEKAAQFCALKITDMPEHLKPHRDYCSEVSMRDRLKLLEIKYLIDESEKAIKKEKEADFNEAALCAKMPPLLADKEKLASALKMFKRFKEEFAYFAKVLPLFWYDDEYCLTEIPFFDEWHELPSEQTCVSFWPLYVNMAMYKRYILIKGSDDKCEIKMTDELEEGFLPYTSDKMYFFKADNIEIKTGTNYYLDMREDYATQTQSTPMLVVSSDGKEKYLVNRGSYCGNSKNRFGFKMDCQTFHAMTARIKDYARFEPIPDTMTVLVNGEIEMEVEAFIRDDERAVGSWPFGTIPEPIEIDMRDLRRRYLRDPSKHVEGFYNSTTSFIFNDSLKRLEVVNLISPQVHRFPYITKENKRGPQVLTINCLQGERKRTRSEEDLAAFPEPQPKKIRRGVTAKKMKIPKKVAVGPMDAFMKKKPTS</sequence>
<dbReference type="GO" id="GO:0008296">
    <property type="term" value="F:3'-5'-DNA exonuclease activity"/>
    <property type="evidence" value="ECO:0007669"/>
    <property type="project" value="TreeGrafter"/>
</dbReference>
<dbReference type="InterPro" id="IPR006172">
    <property type="entry name" value="DNA-dir_DNA_pol_B"/>
</dbReference>
<evidence type="ECO:0000256" key="6">
    <source>
        <dbReference type="ARBA" id="ARBA00023109"/>
    </source>
</evidence>
<dbReference type="PANTHER" id="PTHR10322:SF23">
    <property type="entry name" value="DNA POLYMERASE DELTA CATALYTIC SUBUNIT"/>
    <property type="match status" value="1"/>
</dbReference>
<comment type="catalytic activity">
    <reaction evidence="8">
        <text>DNA(n) + a 2'-deoxyribonucleoside 5'-triphosphate = DNA(n+1) + diphosphate</text>
        <dbReference type="Rhea" id="RHEA:22508"/>
        <dbReference type="Rhea" id="RHEA-COMP:17339"/>
        <dbReference type="Rhea" id="RHEA-COMP:17340"/>
        <dbReference type="ChEBI" id="CHEBI:33019"/>
        <dbReference type="ChEBI" id="CHEBI:61560"/>
        <dbReference type="ChEBI" id="CHEBI:173112"/>
        <dbReference type="EC" id="2.7.7.7"/>
    </reaction>
</comment>
<proteinExistence type="inferred from homology"/>
<dbReference type="GO" id="GO:0003677">
    <property type="term" value="F:DNA binding"/>
    <property type="evidence" value="ECO:0007669"/>
    <property type="project" value="UniProtKB-KW"/>
</dbReference>
<dbReference type="GO" id="GO:0000166">
    <property type="term" value="F:nucleotide binding"/>
    <property type="evidence" value="ECO:0007669"/>
    <property type="project" value="InterPro"/>
</dbReference>
<dbReference type="InterPro" id="IPR036397">
    <property type="entry name" value="RNaseH_sf"/>
</dbReference>
<evidence type="ECO:0000256" key="8">
    <source>
        <dbReference type="ARBA" id="ARBA00049244"/>
    </source>
</evidence>
<reference evidence="11" key="2">
    <citation type="submission" date="2023-01" db="EMBL/GenBank/DDBJ databases">
        <authorList>
            <person name="Rosani U."/>
            <person name="Delmont T.O."/>
            <person name="Gaia M."/>
            <person name="Krupovic M."/>
        </authorList>
    </citation>
    <scope>NUCLEOTIDE SEQUENCE</scope>
    <source>
        <strain evidence="11">MalacoHV1/China/2018</strain>
    </source>
</reference>
<evidence type="ECO:0000256" key="1">
    <source>
        <dbReference type="ARBA" id="ARBA00005755"/>
    </source>
</evidence>
<keyword evidence="3" id="KW-0808">Transferase</keyword>
<dbReference type="SUPFAM" id="SSF53098">
    <property type="entry name" value="Ribonuclease H-like"/>
    <property type="match status" value="1"/>
</dbReference>
<organism evidence="11">
    <name type="scientific">Malaco herpesvirus 1</name>
    <dbReference type="NCBI Taxonomy" id="3031797"/>
    <lineage>
        <taxon>Viruses</taxon>
        <taxon>Duplodnaviria</taxon>
        <taxon>Heunggongvirae</taxon>
        <taxon>Peploviricota</taxon>
        <taxon>Herviviricetes</taxon>
        <taxon>Herpesvirales</taxon>
        <taxon>Malacoherpesviridae</taxon>
    </lineage>
</organism>
<evidence type="ECO:0000313" key="11">
    <source>
        <dbReference type="EMBL" id="DBA11756.1"/>
    </source>
</evidence>
<reference evidence="11" key="1">
    <citation type="journal article" date="2023" name="Front. Mar. Sci.">
        <title>Tracing the invertebrate herpesviruses in the global sequence datasets.</title>
        <authorList>
            <person name="Rosani U."/>
            <person name="Gaia M."/>
            <person name="Delmont T.O."/>
            <person name="Krupovic M."/>
        </authorList>
    </citation>
    <scope>NUCLEOTIDE SEQUENCE</scope>
    <source>
        <strain evidence="11">MalacoHV1/China/2018</strain>
    </source>
</reference>
<evidence type="ECO:0000256" key="2">
    <source>
        <dbReference type="ARBA" id="ARBA00012417"/>
    </source>
</evidence>
<evidence type="ECO:0000259" key="9">
    <source>
        <dbReference type="Pfam" id="PF00136"/>
    </source>
</evidence>
<keyword evidence="4" id="KW-0548">Nucleotidyltransferase</keyword>
<feature type="domain" description="DNA-directed DNA polymerase family B multifunctional" evidence="9">
    <location>
        <begin position="842"/>
        <end position="1022"/>
    </location>
</feature>
<dbReference type="GO" id="GO:0045004">
    <property type="term" value="P:DNA replication proofreading"/>
    <property type="evidence" value="ECO:0007669"/>
    <property type="project" value="TreeGrafter"/>
</dbReference>
<evidence type="ECO:0000256" key="3">
    <source>
        <dbReference type="ARBA" id="ARBA00022679"/>
    </source>
</evidence>
<dbReference type="GO" id="GO:0039693">
    <property type="term" value="P:viral DNA genome replication"/>
    <property type="evidence" value="ECO:0007669"/>
    <property type="project" value="UniProtKB-KW"/>
</dbReference>
<dbReference type="SUPFAM" id="SSF56672">
    <property type="entry name" value="DNA/RNA polymerases"/>
    <property type="match status" value="1"/>
</dbReference>
<comment type="similarity">
    <text evidence="1">Belongs to the DNA polymerase type-B family.</text>
</comment>
<dbReference type="InterPro" id="IPR050240">
    <property type="entry name" value="DNA_pol_type-B"/>
</dbReference>
<keyword evidence="5" id="KW-0239">DNA-directed DNA polymerase</keyword>
<keyword evidence="6" id="KW-0235">DNA replication</keyword>
<name>A0AA48P939_9VIRU</name>
<evidence type="ECO:0000256" key="4">
    <source>
        <dbReference type="ARBA" id="ARBA00022695"/>
    </source>
</evidence>
<protein>
    <recommendedName>
        <fullName evidence="2">DNA-directed DNA polymerase</fullName>
        <ecNumber evidence="2">2.7.7.7</ecNumber>
    </recommendedName>
</protein>
<keyword evidence="6" id="KW-1194">Viral DNA replication</keyword>
<evidence type="ECO:0000259" key="10">
    <source>
        <dbReference type="Pfam" id="PF03104"/>
    </source>
</evidence>
<keyword evidence="7" id="KW-0238">DNA-binding</keyword>
<dbReference type="InterPro" id="IPR006134">
    <property type="entry name" value="DNA-dir_DNA_pol_B_multi_dom"/>
</dbReference>